<gene>
    <name evidence="1" type="ORF">LCGC14_2981700</name>
</gene>
<dbReference type="AlphaFoldDB" id="A0A0F8XTW8"/>
<name>A0A0F8XTW8_9ZZZZ</name>
<sequence length="180" mass="20848">MAEQTVTKDQERAVVARDIQPISAIFVRSNLERFHQRLYDEARQVAEQRHAEVEELREGLRVAEETEQWQQARRYRNRITRRARDITRADAVLQALADGFVPMPRLPAISLEYALGLIPPDALLALEEAKKTGLFEEFRVVDGRNAWKSGYPRSWTPPKGRDPILVAMIGDELFPLAWWR</sequence>
<proteinExistence type="predicted"/>
<dbReference type="EMBL" id="LAZR01060911">
    <property type="protein sequence ID" value="KKK64685.1"/>
    <property type="molecule type" value="Genomic_DNA"/>
</dbReference>
<comment type="caution">
    <text evidence="1">The sequence shown here is derived from an EMBL/GenBank/DDBJ whole genome shotgun (WGS) entry which is preliminary data.</text>
</comment>
<organism evidence="1">
    <name type="scientific">marine sediment metagenome</name>
    <dbReference type="NCBI Taxonomy" id="412755"/>
    <lineage>
        <taxon>unclassified sequences</taxon>
        <taxon>metagenomes</taxon>
        <taxon>ecological metagenomes</taxon>
    </lineage>
</organism>
<protein>
    <submittedName>
        <fullName evidence="1">Uncharacterized protein</fullName>
    </submittedName>
</protein>
<evidence type="ECO:0000313" key="1">
    <source>
        <dbReference type="EMBL" id="KKK64685.1"/>
    </source>
</evidence>
<accession>A0A0F8XTW8</accession>
<reference evidence="1" key="1">
    <citation type="journal article" date="2015" name="Nature">
        <title>Complex archaea that bridge the gap between prokaryotes and eukaryotes.</title>
        <authorList>
            <person name="Spang A."/>
            <person name="Saw J.H."/>
            <person name="Jorgensen S.L."/>
            <person name="Zaremba-Niedzwiedzka K."/>
            <person name="Martijn J."/>
            <person name="Lind A.E."/>
            <person name="van Eijk R."/>
            <person name="Schleper C."/>
            <person name="Guy L."/>
            <person name="Ettema T.J."/>
        </authorList>
    </citation>
    <scope>NUCLEOTIDE SEQUENCE</scope>
</reference>